<name>A0ABW1G080_9ACTN</name>
<comment type="subcellular location">
    <subcellularLocation>
        <location evidence="1 7">Cell membrane</location>
        <topology evidence="1 7">Multi-pass membrane protein</topology>
    </subcellularLocation>
</comment>
<feature type="transmembrane region" description="Helical" evidence="7">
    <location>
        <begin position="41"/>
        <end position="62"/>
    </location>
</feature>
<dbReference type="CDD" id="cd06261">
    <property type="entry name" value="TM_PBP2"/>
    <property type="match status" value="1"/>
</dbReference>
<dbReference type="Pfam" id="PF00528">
    <property type="entry name" value="BPD_transp_1"/>
    <property type="match status" value="1"/>
</dbReference>
<feature type="compositionally biased region" description="Basic residues" evidence="8">
    <location>
        <begin position="20"/>
        <end position="36"/>
    </location>
</feature>
<dbReference type="SUPFAM" id="SSF161098">
    <property type="entry name" value="MetI-like"/>
    <property type="match status" value="1"/>
</dbReference>
<feature type="compositionally biased region" description="Basic and acidic residues" evidence="8">
    <location>
        <begin position="8"/>
        <end position="19"/>
    </location>
</feature>
<dbReference type="Gene3D" id="1.10.3720.10">
    <property type="entry name" value="MetI-like"/>
    <property type="match status" value="1"/>
</dbReference>
<feature type="transmembrane region" description="Helical" evidence="7">
    <location>
        <begin position="139"/>
        <end position="161"/>
    </location>
</feature>
<dbReference type="PANTHER" id="PTHR43744:SF12">
    <property type="entry name" value="ABC TRANSPORTER PERMEASE PROTEIN MG189-RELATED"/>
    <property type="match status" value="1"/>
</dbReference>
<evidence type="ECO:0000256" key="3">
    <source>
        <dbReference type="ARBA" id="ARBA00022475"/>
    </source>
</evidence>
<protein>
    <submittedName>
        <fullName evidence="10">Carbohydrate ABC transporter permease</fullName>
    </submittedName>
</protein>
<keyword evidence="3" id="KW-1003">Cell membrane</keyword>
<evidence type="ECO:0000256" key="7">
    <source>
        <dbReference type="RuleBase" id="RU363032"/>
    </source>
</evidence>
<comment type="caution">
    <text evidence="10">The sequence shown here is derived from an EMBL/GenBank/DDBJ whole genome shotgun (WGS) entry which is preliminary data.</text>
</comment>
<dbReference type="InterPro" id="IPR035906">
    <property type="entry name" value="MetI-like_sf"/>
</dbReference>
<feature type="domain" description="ABC transmembrane type-1" evidence="9">
    <location>
        <begin position="104"/>
        <end position="304"/>
    </location>
</feature>
<evidence type="ECO:0000256" key="6">
    <source>
        <dbReference type="ARBA" id="ARBA00023136"/>
    </source>
</evidence>
<dbReference type="EMBL" id="JBHSQJ010000023">
    <property type="protein sequence ID" value="MFC5907129.1"/>
    <property type="molecule type" value="Genomic_DNA"/>
</dbReference>
<dbReference type="PROSITE" id="PS50928">
    <property type="entry name" value="ABC_TM1"/>
    <property type="match status" value="1"/>
</dbReference>
<evidence type="ECO:0000256" key="2">
    <source>
        <dbReference type="ARBA" id="ARBA00022448"/>
    </source>
</evidence>
<keyword evidence="5 7" id="KW-1133">Transmembrane helix</keyword>
<dbReference type="RefSeq" id="WP_380581223.1">
    <property type="nucleotide sequence ID" value="NZ_JBHSQJ010000023.1"/>
</dbReference>
<keyword evidence="2 7" id="KW-0813">Transport</keyword>
<evidence type="ECO:0000256" key="5">
    <source>
        <dbReference type="ARBA" id="ARBA00022989"/>
    </source>
</evidence>
<evidence type="ECO:0000259" key="9">
    <source>
        <dbReference type="PROSITE" id="PS50928"/>
    </source>
</evidence>
<feature type="region of interest" description="Disordered" evidence="8">
    <location>
        <begin position="1"/>
        <end position="36"/>
    </location>
</feature>
<sequence>MSATATAPDRDRAEADPVRRRSRRSRPGVRNSGRRRGKSPLLTAIMGVMLLYTLMPLVWLLLSSTKDGQSLFDSFGLWFGHGFHLFDNIRLTVTYDHGVYLRWLGNTVLYAVVGAGGAAALAALGGYGLAKYEFRGKRLIFGIILGAITIPTTALAVPTYLLFSKVGIVNSPWAVLIPALASPFGLYLMRVYAMEAIPDSLLEAARIDGSGELRTFWTVSLRLLAPGFVTVLLFTLVATWNNYFLPLIVLSDPKWFPLTVGLSQWNAQTTGPQSGGAGIVDLYPLIITGSVLAVVPLVAAFLLLQRYWQSGLAAGSVKQ</sequence>
<evidence type="ECO:0000313" key="11">
    <source>
        <dbReference type="Proteomes" id="UP001596174"/>
    </source>
</evidence>
<organism evidence="10 11">
    <name type="scientific">Streptacidiphilus monticola</name>
    <dbReference type="NCBI Taxonomy" id="2161674"/>
    <lineage>
        <taxon>Bacteria</taxon>
        <taxon>Bacillati</taxon>
        <taxon>Actinomycetota</taxon>
        <taxon>Actinomycetes</taxon>
        <taxon>Kitasatosporales</taxon>
        <taxon>Streptomycetaceae</taxon>
        <taxon>Streptacidiphilus</taxon>
    </lineage>
</organism>
<feature type="transmembrane region" description="Helical" evidence="7">
    <location>
        <begin position="173"/>
        <end position="193"/>
    </location>
</feature>
<evidence type="ECO:0000313" key="10">
    <source>
        <dbReference type="EMBL" id="MFC5907129.1"/>
    </source>
</evidence>
<accession>A0ABW1G080</accession>
<comment type="similarity">
    <text evidence="7">Belongs to the binding-protein-dependent transport system permease family.</text>
</comment>
<dbReference type="Proteomes" id="UP001596174">
    <property type="component" value="Unassembled WGS sequence"/>
</dbReference>
<dbReference type="PANTHER" id="PTHR43744">
    <property type="entry name" value="ABC TRANSPORTER PERMEASE PROTEIN MG189-RELATED-RELATED"/>
    <property type="match status" value="1"/>
</dbReference>
<gene>
    <name evidence="10" type="ORF">ACFP3V_07845</name>
</gene>
<proteinExistence type="inferred from homology"/>
<evidence type="ECO:0000256" key="1">
    <source>
        <dbReference type="ARBA" id="ARBA00004651"/>
    </source>
</evidence>
<keyword evidence="6 7" id="KW-0472">Membrane</keyword>
<keyword evidence="4 7" id="KW-0812">Transmembrane</keyword>
<reference evidence="11" key="1">
    <citation type="journal article" date="2019" name="Int. J. Syst. Evol. Microbiol.">
        <title>The Global Catalogue of Microorganisms (GCM) 10K type strain sequencing project: providing services to taxonomists for standard genome sequencing and annotation.</title>
        <authorList>
            <consortium name="The Broad Institute Genomics Platform"/>
            <consortium name="The Broad Institute Genome Sequencing Center for Infectious Disease"/>
            <person name="Wu L."/>
            <person name="Ma J."/>
        </authorList>
    </citation>
    <scope>NUCLEOTIDE SEQUENCE [LARGE SCALE GENOMIC DNA]</scope>
    <source>
        <strain evidence="11">JCM 4816</strain>
    </source>
</reference>
<evidence type="ECO:0000256" key="8">
    <source>
        <dbReference type="SAM" id="MobiDB-lite"/>
    </source>
</evidence>
<keyword evidence="11" id="KW-1185">Reference proteome</keyword>
<evidence type="ECO:0000256" key="4">
    <source>
        <dbReference type="ARBA" id="ARBA00022692"/>
    </source>
</evidence>
<dbReference type="InterPro" id="IPR000515">
    <property type="entry name" value="MetI-like"/>
</dbReference>
<feature type="transmembrane region" description="Helical" evidence="7">
    <location>
        <begin position="108"/>
        <end position="127"/>
    </location>
</feature>
<feature type="transmembrane region" description="Helical" evidence="7">
    <location>
        <begin position="282"/>
        <end position="304"/>
    </location>
</feature>
<feature type="transmembrane region" description="Helical" evidence="7">
    <location>
        <begin position="223"/>
        <end position="245"/>
    </location>
</feature>